<dbReference type="AlphaFoldDB" id="Q5YY40"/>
<dbReference type="InterPro" id="IPR005829">
    <property type="entry name" value="Sugar_transporter_CS"/>
</dbReference>
<evidence type="ECO:0000256" key="4">
    <source>
        <dbReference type="ARBA" id="ARBA00022989"/>
    </source>
</evidence>
<evidence type="ECO:0000256" key="2">
    <source>
        <dbReference type="ARBA" id="ARBA00022475"/>
    </source>
</evidence>
<dbReference type="SUPFAM" id="SSF103473">
    <property type="entry name" value="MFS general substrate transporter"/>
    <property type="match status" value="1"/>
</dbReference>
<dbReference type="Pfam" id="PF07690">
    <property type="entry name" value="MFS_1"/>
    <property type="match status" value="1"/>
</dbReference>
<dbReference type="Proteomes" id="UP000006820">
    <property type="component" value="Chromosome"/>
</dbReference>
<dbReference type="InterPro" id="IPR020846">
    <property type="entry name" value="MFS_dom"/>
</dbReference>
<evidence type="ECO:0000259" key="7">
    <source>
        <dbReference type="PROSITE" id="PS50850"/>
    </source>
</evidence>
<feature type="transmembrane region" description="Helical" evidence="6">
    <location>
        <begin position="275"/>
        <end position="292"/>
    </location>
</feature>
<keyword evidence="9" id="KW-1185">Reference proteome</keyword>
<feature type="transmembrane region" description="Helical" evidence="6">
    <location>
        <begin position="245"/>
        <end position="268"/>
    </location>
</feature>
<dbReference type="STRING" id="247156.NFA_20550"/>
<feature type="transmembrane region" description="Helical" evidence="6">
    <location>
        <begin position="212"/>
        <end position="233"/>
    </location>
</feature>
<dbReference type="PROSITE" id="PS50850">
    <property type="entry name" value="MFS"/>
    <property type="match status" value="1"/>
</dbReference>
<feature type="transmembrane region" description="Helical" evidence="6">
    <location>
        <begin position="173"/>
        <end position="191"/>
    </location>
</feature>
<dbReference type="InterPro" id="IPR036259">
    <property type="entry name" value="MFS_trans_sf"/>
</dbReference>
<evidence type="ECO:0000256" key="6">
    <source>
        <dbReference type="SAM" id="Phobius"/>
    </source>
</evidence>
<name>Q5YY40_NOCFA</name>
<dbReference type="GeneID" id="61132829"/>
<dbReference type="Gene3D" id="1.20.1250.20">
    <property type="entry name" value="MFS general substrate transporter like domains"/>
    <property type="match status" value="1"/>
</dbReference>
<feature type="transmembrane region" description="Helical" evidence="6">
    <location>
        <begin position="53"/>
        <end position="72"/>
    </location>
</feature>
<dbReference type="PANTHER" id="PTHR43124:SF3">
    <property type="entry name" value="CHLORAMPHENICOL EFFLUX PUMP RV0191"/>
    <property type="match status" value="1"/>
</dbReference>
<feature type="transmembrane region" description="Helical" evidence="6">
    <location>
        <begin position="148"/>
        <end position="167"/>
    </location>
</feature>
<keyword evidence="4 6" id="KW-1133">Transmembrane helix</keyword>
<evidence type="ECO:0000256" key="3">
    <source>
        <dbReference type="ARBA" id="ARBA00022692"/>
    </source>
</evidence>
<dbReference type="InterPro" id="IPR011701">
    <property type="entry name" value="MFS"/>
</dbReference>
<sequence length="396" mass="40276">MPDGTGLRPAPTRTAQATVLAAATLTIMAAAIIAPSLPAMADAYADTPGAETLVQLALTVTSLAIAVGAPAAGMAADRLGRRPVLLTGLVLYAAAGTASLYVTDLSLLLATRALLGIAVAAIMTAITTLIADWFTGPRRARMLGLQQAFASIGGVVFLPLAGVLAGLDYRAPAWIYALSLAVVPFALSAVPEPIRRDTDPARRAGFRVPGRVLVVYALALTLTLVFFLAPTQLPFLLPDFGAGPAVTGAVIAVSTLTGAVGAFAYAAVRRRVGSTTITCASVALLATGWLVIGTAGTLWAVVAGLLIGGTGVGLAVPNLNLILTELTPPDARARALSGLVTAIFLGQFASPLIAAPLIEVSGIAGTFTWTAIACLACLAAATSLLVRTPHRKEEDR</sequence>
<accession>Q5YY40</accession>
<comment type="subcellular location">
    <subcellularLocation>
        <location evidence="1">Cell membrane</location>
        <topology evidence="1">Multi-pass membrane protein</topology>
    </subcellularLocation>
</comment>
<dbReference type="eggNOG" id="COG2814">
    <property type="taxonomic scope" value="Bacteria"/>
</dbReference>
<dbReference type="HOGENOM" id="CLU_001265_10_6_11"/>
<evidence type="ECO:0000313" key="8">
    <source>
        <dbReference type="EMBL" id="BAD56901.1"/>
    </source>
</evidence>
<evidence type="ECO:0000313" key="9">
    <source>
        <dbReference type="Proteomes" id="UP000006820"/>
    </source>
</evidence>
<evidence type="ECO:0000256" key="5">
    <source>
        <dbReference type="ARBA" id="ARBA00023136"/>
    </source>
</evidence>
<feature type="domain" description="Major facilitator superfamily (MFS) profile" evidence="7">
    <location>
        <begin position="15"/>
        <end position="391"/>
    </location>
</feature>
<dbReference type="PANTHER" id="PTHR43124">
    <property type="entry name" value="PURINE EFFLUX PUMP PBUE"/>
    <property type="match status" value="1"/>
</dbReference>
<dbReference type="EMBL" id="AP006618">
    <property type="protein sequence ID" value="BAD56901.1"/>
    <property type="molecule type" value="Genomic_DNA"/>
</dbReference>
<feature type="transmembrane region" description="Helical" evidence="6">
    <location>
        <begin position="114"/>
        <end position="136"/>
    </location>
</feature>
<dbReference type="GO" id="GO:0022857">
    <property type="term" value="F:transmembrane transporter activity"/>
    <property type="evidence" value="ECO:0007669"/>
    <property type="project" value="InterPro"/>
</dbReference>
<dbReference type="PROSITE" id="PS00216">
    <property type="entry name" value="SUGAR_TRANSPORT_1"/>
    <property type="match status" value="1"/>
</dbReference>
<dbReference type="RefSeq" id="WP_011208586.1">
    <property type="nucleotide sequence ID" value="NC_006361.1"/>
</dbReference>
<gene>
    <name evidence="8" type="ordered locus">NFA_20550</name>
</gene>
<feature type="transmembrane region" description="Helical" evidence="6">
    <location>
        <begin position="335"/>
        <end position="358"/>
    </location>
</feature>
<dbReference type="OrthoDB" id="9812221at2"/>
<feature type="transmembrane region" description="Helical" evidence="6">
    <location>
        <begin position="84"/>
        <end position="102"/>
    </location>
</feature>
<proteinExistence type="predicted"/>
<protein>
    <submittedName>
        <fullName evidence="8">Putative transporter</fullName>
    </submittedName>
</protein>
<feature type="transmembrane region" description="Helical" evidence="6">
    <location>
        <begin position="298"/>
        <end position="323"/>
    </location>
</feature>
<dbReference type="CDD" id="cd17473">
    <property type="entry name" value="MFS_arabinose_efflux_permease_like"/>
    <property type="match status" value="1"/>
</dbReference>
<feature type="transmembrane region" description="Helical" evidence="6">
    <location>
        <begin position="364"/>
        <end position="386"/>
    </location>
</feature>
<dbReference type="KEGG" id="nfa:NFA_20550"/>
<organism evidence="8 9">
    <name type="scientific">Nocardia farcinica (strain IFM 10152)</name>
    <dbReference type="NCBI Taxonomy" id="247156"/>
    <lineage>
        <taxon>Bacteria</taxon>
        <taxon>Bacillati</taxon>
        <taxon>Actinomycetota</taxon>
        <taxon>Actinomycetes</taxon>
        <taxon>Mycobacteriales</taxon>
        <taxon>Nocardiaceae</taxon>
        <taxon>Nocardia</taxon>
    </lineage>
</organism>
<feature type="transmembrane region" description="Helical" evidence="6">
    <location>
        <begin position="17"/>
        <end position="41"/>
    </location>
</feature>
<keyword evidence="3 6" id="KW-0812">Transmembrane</keyword>
<keyword evidence="2" id="KW-1003">Cell membrane</keyword>
<keyword evidence="5 6" id="KW-0472">Membrane</keyword>
<reference evidence="8 9" key="1">
    <citation type="journal article" date="2004" name="Proc. Natl. Acad. Sci. U.S.A.">
        <title>The complete genomic sequence of Nocardia farcinica IFM 10152.</title>
        <authorList>
            <person name="Ishikawa J."/>
            <person name="Yamashita A."/>
            <person name="Mikami Y."/>
            <person name="Hoshino Y."/>
            <person name="Kurita H."/>
            <person name="Hotta K."/>
            <person name="Shiba T."/>
            <person name="Hattori M."/>
        </authorList>
    </citation>
    <scope>NUCLEOTIDE SEQUENCE [LARGE SCALE GENOMIC DNA]</scope>
    <source>
        <strain evidence="8 9">IFM 10152</strain>
    </source>
</reference>
<evidence type="ECO:0000256" key="1">
    <source>
        <dbReference type="ARBA" id="ARBA00004651"/>
    </source>
</evidence>
<dbReference type="InterPro" id="IPR050189">
    <property type="entry name" value="MFS_Efflux_Transporters"/>
</dbReference>
<dbReference type="GO" id="GO:0005886">
    <property type="term" value="C:plasma membrane"/>
    <property type="evidence" value="ECO:0007669"/>
    <property type="project" value="UniProtKB-SubCell"/>
</dbReference>